<keyword evidence="8" id="KW-1185">Reference proteome</keyword>
<evidence type="ECO:0000256" key="3">
    <source>
        <dbReference type="ARBA" id="ARBA00023136"/>
    </source>
</evidence>
<keyword evidence="3" id="KW-0472">Membrane</keyword>
<evidence type="ECO:0000256" key="5">
    <source>
        <dbReference type="ARBA" id="ARBA00023288"/>
    </source>
</evidence>
<name>A0A0R1N2E5_9LACO</name>
<organism evidence="7 8">
    <name type="scientific">Schleiferilactobacillus perolens DSM 12744</name>
    <dbReference type="NCBI Taxonomy" id="1423792"/>
    <lineage>
        <taxon>Bacteria</taxon>
        <taxon>Bacillati</taxon>
        <taxon>Bacillota</taxon>
        <taxon>Bacilli</taxon>
        <taxon>Lactobacillales</taxon>
        <taxon>Lactobacillaceae</taxon>
        <taxon>Schleiferilactobacillus</taxon>
    </lineage>
</organism>
<evidence type="ECO:0000256" key="2">
    <source>
        <dbReference type="ARBA" id="ARBA00022729"/>
    </source>
</evidence>
<dbReference type="OrthoDB" id="55273at2"/>
<proteinExistence type="predicted"/>
<dbReference type="PATRIC" id="fig|1423792.3.peg.56"/>
<comment type="caution">
    <text evidence="7">The sequence shown here is derived from an EMBL/GenBank/DDBJ whole genome shotgun (WGS) entry which is preliminary data.</text>
</comment>
<keyword evidence="5" id="KW-0449">Lipoprotein</keyword>
<dbReference type="PROSITE" id="PS51257">
    <property type="entry name" value="PROKAR_LIPOPROTEIN"/>
    <property type="match status" value="1"/>
</dbReference>
<keyword evidence="4" id="KW-0564">Palmitate</keyword>
<feature type="chain" id="PRO_5038511760" evidence="6">
    <location>
        <begin position="24"/>
        <end position="449"/>
    </location>
</feature>
<evidence type="ECO:0000256" key="6">
    <source>
        <dbReference type="SAM" id="SignalP"/>
    </source>
</evidence>
<dbReference type="InterPro" id="IPR050490">
    <property type="entry name" value="Bact_solute-bd_prot1"/>
</dbReference>
<sequence>MKKNFWKHLMIIGAAVLGTVALTACGNGSKNNASGGSSTSVAIKDEDKGPITIWTTSNTMKLNAEKWAKGASKKVKVVIVPYADFDTKLKQQVNDPSTAPDVFIVSRDFVKDWETRSSVILDLSKSFKKDAATYKKNAFSDIYARSLNEKGDLVTVTAEYPVGMMFYNRTIAKDILGSDDPDKVTEAMSSVSKWQDVNKKLQDKYGSKTKLFGTSADTLNMLSQQRTAPYVKDKTFTVDKSISTLFDRANMLYKDKMFTSIDDAEAFQAGFNNNAFFVEFLPTWGFSSKVAPQLKDKAGAGKWGVAQPTMSYARGGSFYFITQSSKHKKSAWDYIKAQTIDTKNLYETQKSIVGYPSSKVAAKQLVDSDYEEPLLDNQKVFSMYSKQAAVQEKESKDTVTKYDGAILGFIGDLIKDYGAGNVTKDAALQKLGQQVKSAYPDLTVKYNYK</sequence>
<evidence type="ECO:0000256" key="4">
    <source>
        <dbReference type="ARBA" id="ARBA00023139"/>
    </source>
</evidence>
<feature type="signal peptide" evidence="6">
    <location>
        <begin position="1"/>
        <end position="23"/>
    </location>
</feature>
<dbReference type="PANTHER" id="PTHR43649:SF33">
    <property type="entry name" value="POLYGALACTURONAN_RHAMNOGALACTURONAN-BINDING PROTEIN YTCQ"/>
    <property type="match status" value="1"/>
</dbReference>
<dbReference type="RefSeq" id="WP_057817090.1">
    <property type="nucleotide sequence ID" value="NZ_AZEC01000001.1"/>
</dbReference>
<protein>
    <submittedName>
        <fullName evidence="7">Uncharacterized protein</fullName>
    </submittedName>
</protein>
<gene>
    <name evidence="7" type="ORF">FD09_GL000054</name>
</gene>
<reference evidence="7 8" key="1">
    <citation type="journal article" date="2015" name="Genome Announc.">
        <title>Expanding the biotechnology potential of lactobacilli through comparative genomics of 213 strains and associated genera.</title>
        <authorList>
            <person name="Sun Z."/>
            <person name="Harris H.M."/>
            <person name="McCann A."/>
            <person name="Guo C."/>
            <person name="Argimon S."/>
            <person name="Zhang W."/>
            <person name="Yang X."/>
            <person name="Jeffery I.B."/>
            <person name="Cooney J.C."/>
            <person name="Kagawa T.F."/>
            <person name="Liu W."/>
            <person name="Song Y."/>
            <person name="Salvetti E."/>
            <person name="Wrobel A."/>
            <person name="Rasinkangas P."/>
            <person name="Parkhill J."/>
            <person name="Rea M.C."/>
            <person name="O'Sullivan O."/>
            <person name="Ritari J."/>
            <person name="Douillard F.P."/>
            <person name="Paul Ross R."/>
            <person name="Yang R."/>
            <person name="Briner A.E."/>
            <person name="Felis G.E."/>
            <person name="de Vos W.M."/>
            <person name="Barrangou R."/>
            <person name="Klaenhammer T.R."/>
            <person name="Caufield P.W."/>
            <person name="Cui Y."/>
            <person name="Zhang H."/>
            <person name="O'Toole P.W."/>
        </authorList>
    </citation>
    <scope>NUCLEOTIDE SEQUENCE [LARGE SCALE GENOMIC DNA]</scope>
    <source>
        <strain evidence="7 8">DSM 12744</strain>
    </source>
</reference>
<keyword evidence="1" id="KW-1003">Cell membrane</keyword>
<evidence type="ECO:0000313" key="8">
    <source>
        <dbReference type="Proteomes" id="UP000051330"/>
    </source>
</evidence>
<dbReference type="PANTHER" id="PTHR43649">
    <property type="entry name" value="ARABINOSE-BINDING PROTEIN-RELATED"/>
    <property type="match status" value="1"/>
</dbReference>
<dbReference type="AlphaFoldDB" id="A0A0R1N2E5"/>
<dbReference type="Pfam" id="PF01547">
    <property type="entry name" value="SBP_bac_1"/>
    <property type="match status" value="1"/>
</dbReference>
<dbReference type="Gene3D" id="3.40.190.10">
    <property type="entry name" value="Periplasmic binding protein-like II"/>
    <property type="match status" value="1"/>
</dbReference>
<accession>A0A0R1N2E5</accession>
<evidence type="ECO:0000256" key="1">
    <source>
        <dbReference type="ARBA" id="ARBA00022475"/>
    </source>
</evidence>
<dbReference type="Proteomes" id="UP000051330">
    <property type="component" value="Unassembled WGS sequence"/>
</dbReference>
<dbReference type="InterPro" id="IPR006059">
    <property type="entry name" value="SBP"/>
</dbReference>
<keyword evidence="2 6" id="KW-0732">Signal</keyword>
<dbReference type="STRING" id="1423792.FD09_GL000054"/>
<evidence type="ECO:0000313" key="7">
    <source>
        <dbReference type="EMBL" id="KRL14407.1"/>
    </source>
</evidence>
<dbReference type="EMBL" id="AZEC01000001">
    <property type="protein sequence ID" value="KRL14407.1"/>
    <property type="molecule type" value="Genomic_DNA"/>
</dbReference>
<dbReference type="SUPFAM" id="SSF53850">
    <property type="entry name" value="Periplasmic binding protein-like II"/>
    <property type="match status" value="1"/>
</dbReference>